<proteinExistence type="predicted"/>
<dbReference type="Pfam" id="PF07873">
    <property type="entry name" value="YabP"/>
    <property type="match status" value="1"/>
</dbReference>
<dbReference type="InterPro" id="IPR012504">
    <property type="entry name" value="Spore_YabP"/>
</dbReference>
<dbReference type="AlphaFoldDB" id="A0A9D1CK20"/>
<dbReference type="EMBL" id="DVFI01000148">
    <property type="protein sequence ID" value="HIQ64038.1"/>
    <property type="molecule type" value="Genomic_DNA"/>
</dbReference>
<organism evidence="1 2">
    <name type="scientific">Candidatus Avichristensenella intestinipullorum</name>
    <dbReference type="NCBI Taxonomy" id="2840693"/>
    <lineage>
        <taxon>Bacteria</taxon>
        <taxon>Bacillati</taxon>
        <taxon>Bacillota</taxon>
        <taxon>Clostridia</taxon>
        <taxon>Candidatus Avichristensenella</taxon>
    </lineage>
</organism>
<dbReference type="NCBIfam" id="TIGR02892">
    <property type="entry name" value="spore_yabP"/>
    <property type="match status" value="1"/>
</dbReference>
<evidence type="ECO:0000313" key="2">
    <source>
        <dbReference type="Proteomes" id="UP000886819"/>
    </source>
</evidence>
<reference evidence="1" key="2">
    <citation type="journal article" date="2021" name="PeerJ">
        <title>Extensive microbial diversity within the chicken gut microbiome revealed by metagenomics and culture.</title>
        <authorList>
            <person name="Gilroy R."/>
            <person name="Ravi A."/>
            <person name="Getino M."/>
            <person name="Pursley I."/>
            <person name="Horton D.L."/>
            <person name="Alikhan N.F."/>
            <person name="Baker D."/>
            <person name="Gharbi K."/>
            <person name="Hall N."/>
            <person name="Watson M."/>
            <person name="Adriaenssens E.M."/>
            <person name="Foster-Nyarko E."/>
            <person name="Jarju S."/>
            <person name="Secka A."/>
            <person name="Antonio M."/>
            <person name="Oren A."/>
            <person name="Chaudhuri R.R."/>
            <person name="La Ragione R."/>
            <person name="Hildebrand F."/>
            <person name="Pallen M.J."/>
        </authorList>
    </citation>
    <scope>NUCLEOTIDE SEQUENCE</scope>
    <source>
        <strain evidence="1">ChiHile30-977</strain>
    </source>
</reference>
<evidence type="ECO:0000313" key="1">
    <source>
        <dbReference type="EMBL" id="HIQ64038.1"/>
    </source>
</evidence>
<dbReference type="Proteomes" id="UP000886819">
    <property type="component" value="Unassembled WGS sequence"/>
</dbReference>
<accession>A0A9D1CK20</accession>
<sequence>MVKDAAEGLRPPGRAHSVVMEDRRRAQLTGVTDVASFNEQEVIMLTEEGDIALVGEDLHIAHLNLEEGKLTVEGRIAGIEYGDKPAQKKGGILSRWLR</sequence>
<dbReference type="InterPro" id="IPR022476">
    <property type="entry name" value="Spore_YabP/YqfC"/>
</dbReference>
<dbReference type="InterPro" id="IPR038705">
    <property type="entry name" value="YabP_sf"/>
</dbReference>
<gene>
    <name evidence="1" type="primary">yabP</name>
    <name evidence="1" type="ORF">IAA66_10740</name>
</gene>
<reference evidence="1" key="1">
    <citation type="submission" date="2020-10" db="EMBL/GenBank/DDBJ databases">
        <authorList>
            <person name="Gilroy R."/>
        </authorList>
    </citation>
    <scope>NUCLEOTIDE SEQUENCE</scope>
    <source>
        <strain evidence="1">ChiHile30-977</strain>
    </source>
</reference>
<protein>
    <submittedName>
        <fullName evidence="1">Sporulation protein YabP</fullName>
    </submittedName>
</protein>
<name>A0A9D1CK20_9FIRM</name>
<dbReference type="GO" id="GO:0030435">
    <property type="term" value="P:sporulation resulting in formation of a cellular spore"/>
    <property type="evidence" value="ECO:0007669"/>
    <property type="project" value="InterPro"/>
</dbReference>
<comment type="caution">
    <text evidence="1">The sequence shown here is derived from an EMBL/GenBank/DDBJ whole genome shotgun (WGS) entry which is preliminary data.</text>
</comment>
<dbReference type="Gene3D" id="2.60.40.2000">
    <property type="match status" value="1"/>
</dbReference>